<feature type="region of interest" description="Disordered" evidence="1">
    <location>
        <begin position="377"/>
        <end position="403"/>
    </location>
</feature>
<gene>
    <name evidence="2" type="ORF">A4V03_05085</name>
</gene>
<dbReference type="OrthoDB" id="1077356at2"/>
<dbReference type="KEGG" id="bcae:A4V03_05085"/>
<name>A0A1C7GZ76_9BACE</name>
<sequence length="595" mass="65942">MSTPRQTQRFAEIEYCLQKYFNTRLAPIMKEAKAYLAQKQVEEIGTYQSSVAGTLRSLANGANGIPDDSLLYLRQTGEWNSKTTEDYVTMCRERIDSTPETGQDLSLLAGEWRNALVAEISRERYEELSKELGGDLAFAYVDYRVEQMMIDRMVAEQMPKSSVEYVLRKGAEGSLLGLAQGMVKSPLQQEIERRGEAAYRPSGAEQALGMAVGIGMDTVTMGGTSSWGSLVKLGGMEAVSYAVGKFMDGTKDAPAMTVEDCISRSVFGSERNVFADFRTQSKEIKSYENPYILSLNEQLDKRMGILTEKPLWVELMEAEAQVPQGWPFPAYEPPSNERKPEYEDVPMVVASGQEEEYLMMMQEEKERKARAEAAEGLVEEETTVQQDDTVTGHHTETNDTQGKDYENGWGNLFSTFGLEGLGNIGQNLGYVVSMLPNILFGLFTGKSKSLLPQNNLLPIASILAGMYVRNPMLKMILIGMGGANLLNKAGHEALERQGNQAAKPYKVYANETLNPRIANPVLQGNSLIAVIDKVPCSIQLTDNVADAHRSGALPLSTLANAVLAKHDEMHRMAQQNYRIAEAERDEGRERSIVLK</sequence>
<dbReference type="GeneID" id="82186505"/>
<dbReference type="RefSeq" id="WP_065538184.1">
    <property type="nucleotide sequence ID" value="NZ_CAPUCN010000059.1"/>
</dbReference>
<evidence type="ECO:0000256" key="1">
    <source>
        <dbReference type="SAM" id="MobiDB-lite"/>
    </source>
</evidence>
<feature type="compositionally biased region" description="Basic and acidic residues" evidence="1">
    <location>
        <begin position="390"/>
        <end position="403"/>
    </location>
</feature>
<protein>
    <submittedName>
        <fullName evidence="2">Uncharacterized protein</fullName>
    </submittedName>
</protein>
<dbReference type="EMBL" id="CP015401">
    <property type="protein sequence ID" value="ANU57016.1"/>
    <property type="molecule type" value="Genomic_DNA"/>
</dbReference>
<dbReference type="Proteomes" id="UP000092631">
    <property type="component" value="Chromosome"/>
</dbReference>
<evidence type="ECO:0000313" key="3">
    <source>
        <dbReference type="Proteomes" id="UP000092631"/>
    </source>
</evidence>
<accession>A0A1C7GZ76</accession>
<organism evidence="2 3">
    <name type="scientific">Bacteroides caecimuris</name>
    <dbReference type="NCBI Taxonomy" id="1796613"/>
    <lineage>
        <taxon>Bacteria</taxon>
        <taxon>Pseudomonadati</taxon>
        <taxon>Bacteroidota</taxon>
        <taxon>Bacteroidia</taxon>
        <taxon>Bacteroidales</taxon>
        <taxon>Bacteroidaceae</taxon>
        <taxon>Bacteroides</taxon>
    </lineage>
</organism>
<reference evidence="3" key="1">
    <citation type="submission" date="2016-04" db="EMBL/GenBank/DDBJ databases">
        <title>Complete Genome Sequences of Twelve Strains of a Stable Defined Moderately Diverse Mouse Microbiota 2 (sDMDMm2).</title>
        <authorList>
            <person name="Uchimura Y."/>
            <person name="Wyss M."/>
            <person name="Brugiroux S."/>
            <person name="Limenitakis J.P."/>
            <person name="Stecher B."/>
            <person name="McCoy K.D."/>
            <person name="Macpherson A.J."/>
        </authorList>
    </citation>
    <scope>NUCLEOTIDE SEQUENCE [LARGE SCALE GENOMIC DNA]</scope>
    <source>
        <strain evidence="3">I48</strain>
    </source>
</reference>
<evidence type="ECO:0000313" key="2">
    <source>
        <dbReference type="EMBL" id="ANU57016.1"/>
    </source>
</evidence>
<keyword evidence="3" id="KW-1185">Reference proteome</keyword>
<proteinExistence type="predicted"/>
<dbReference type="AlphaFoldDB" id="A0A1C7GZ76"/>